<dbReference type="Proteomes" id="UP000828251">
    <property type="component" value="Unassembled WGS sequence"/>
</dbReference>
<dbReference type="EMBL" id="JAIQCV010000003">
    <property type="protein sequence ID" value="KAH1114649.1"/>
    <property type="molecule type" value="Genomic_DNA"/>
</dbReference>
<keyword evidence="2" id="KW-1185">Reference proteome</keyword>
<gene>
    <name evidence="1" type="ORF">J1N35_008027</name>
</gene>
<evidence type="ECO:0000313" key="2">
    <source>
        <dbReference type="Proteomes" id="UP000828251"/>
    </source>
</evidence>
<protein>
    <submittedName>
        <fullName evidence="1">Uncharacterized protein</fullName>
    </submittedName>
</protein>
<organism evidence="1 2">
    <name type="scientific">Gossypium stocksii</name>
    <dbReference type="NCBI Taxonomy" id="47602"/>
    <lineage>
        <taxon>Eukaryota</taxon>
        <taxon>Viridiplantae</taxon>
        <taxon>Streptophyta</taxon>
        <taxon>Embryophyta</taxon>
        <taxon>Tracheophyta</taxon>
        <taxon>Spermatophyta</taxon>
        <taxon>Magnoliopsida</taxon>
        <taxon>eudicotyledons</taxon>
        <taxon>Gunneridae</taxon>
        <taxon>Pentapetalae</taxon>
        <taxon>rosids</taxon>
        <taxon>malvids</taxon>
        <taxon>Malvales</taxon>
        <taxon>Malvaceae</taxon>
        <taxon>Malvoideae</taxon>
        <taxon>Gossypium</taxon>
    </lineage>
</organism>
<dbReference type="AlphaFoldDB" id="A0A9D3W7F3"/>
<sequence length="111" mass="12402">MCLLKVQKRVHASFIPMGSVQRMQKKGTVKGVILLEHAAAEEIVGRHALPWAATLMPSSVLLPPVKTAAVVSTFERLYETVLKFTLRTQMQTLAVLTTWTSKHGQLFVWCL</sequence>
<evidence type="ECO:0000313" key="1">
    <source>
        <dbReference type="EMBL" id="KAH1114649.1"/>
    </source>
</evidence>
<proteinExistence type="predicted"/>
<accession>A0A9D3W7F3</accession>
<name>A0A9D3W7F3_9ROSI</name>
<comment type="caution">
    <text evidence="1">The sequence shown here is derived from an EMBL/GenBank/DDBJ whole genome shotgun (WGS) entry which is preliminary data.</text>
</comment>
<reference evidence="1 2" key="1">
    <citation type="journal article" date="2021" name="Plant Biotechnol. J.">
        <title>Multi-omics assisted identification of the key and species-specific regulatory components of drought-tolerant mechanisms in Gossypium stocksii.</title>
        <authorList>
            <person name="Yu D."/>
            <person name="Ke L."/>
            <person name="Zhang D."/>
            <person name="Wu Y."/>
            <person name="Sun Y."/>
            <person name="Mei J."/>
            <person name="Sun J."/>
            <person name="Sun Y."/>
        </authorList>
    </citation>
    <scope>NUCLEOTIDE SEQUENCE [LARGE SCALE GENOMIC DNA]</scope>
    <source>
        <strain evidence="2">cv. E1</strain>
        <tissue evidence="1">Leaf</tissue>
    </source>
</reference>